<organism evidence="3 4">
    <name type="scientific">Candidatus Enterococcus myersii</name>
    <dbReference type="NCBI Taxonomy" id="2815322"/>
    <lineage>
        <taxon>Bacteria</taxon>
        <taxon>Bacillati</taxon>
        <taxon>Bacillota</taxon>
        <taxon>Bacilli</taxon>
        <taxon>Lactobacillales</taxon>
        <taxon>Enterococcaceae</taxon>
        <taxon>Enterococcus</taxon>
    </lineage>
</organism>
<evidence type="ECO:0000256" key="1">
    <source>
        <dbReference type="ARBA" id="ARBA00022801"/>
    </source>
</evidence>
<dbReference type="PANTHER" id="PTHR31988:SF19">
    <property type="entry name" value="9-O-ACETYL-N-ACETYLNEURAMINIC ACID DEACETYLASE-RELATED"/>
    <property type="match status" value="1"/>
</dbReference>
<dbReference type="InterPro" id="IPR005181">
    <property type="entry name" value="SASA"/>
</dbReference>
<dbReference type="InterPro" id="IPR052940">
    <property type="entry name" value="Carb_Esterase_6"/>
</dbReference>
<dbReference type="Proteomes" id="UP000664256">
    <property type="component" value="Unassembled WGS sequence"/>
</dbReference>
<comment type="caution">
    <text evidence="3">The sequence shown here is derived from an EMBL/GenBank/DDBJ whole genome shotgun (WGS) entry which is preliminary data.</text>
</comment>
<evidence type="ECO:0000313" key="4">
    <source>
        <dbReference type="Proteomes" id="UP000664256"/>
    </source>
</evidence>
<name>A0ABS3HA88_9ENTE</name>
<proteinExistence type="predicted"/>
<protein>
    <recommendedName>
        <fullName evidence="2">Sialate O-acetylesterase domain-containing protein</fullName>
    </recommendedName>
</protein>
<dbReference type="Gene3D" id="3.40.50.1110">
    <property type="entry name" value="SGNH hydrolase"/>
    <property type="match status" value="1"/>
</dbReference>
<keyword evidence="1" id="KW-0378">Hydrolase</keyword>
<dbReference type="SUPFAM" id="SSF52266">
    <property type="entry name" value="SGNH hydrolase"/>
    <property type="match status" value="1"/>
</dbReference>
<reference evidence="3 4" key="1">
    <citation type="submission" date="2021-03" db="EMBL/GenBank/DDBJ databases">
        <title>Enterococcal diversity collection.</title>
        <authorList>
            <person name="Gilmore M.S."/>
            <person name="Schwartzman J."/>
            <person name="Van Tyne D."/>
            <person name="Martin M."/>
            <person name="Earl A.M."/>
            <person name="Manson A.L."/>
            <person name="Straub T."/>
            <person name="Salamzade R."/>
            <person name="Saavedra J."/>
            <person name="Lebreton F."/>
            <person name="Prichula J."/>
            <person name="Schaufler K."/>
            <person name="Gaca A."/>
            <person name="Sgardioli B."/>
            <person name="Wagenaar J."/>
            <person name="Strong T."/>
        </authorList>
    </citation>
    <scope>NUCLEOTIDE SEQUENCE [LARGE SCALE GENOMIC DNA]</scope>
    <source>
        <strain evidence="3 4">MJM12</strain>
    </source>
</reference>
<dbReference type="PANTHER" id="PTHR31988">
    <property type="entry name" value="ESTERASE, PUTATIVE (DUF303)-RELATED"/>
    <property type="match status" value="1"/>
</dbReference>
<dbReference type="Pfam" id="PF03629">
    <property type="entry name" value="SASA"/>
    <property type="match status" value="1"/>
</dbReference>
<sequence>MQNLTVHRPTSITEFRGLLEKERAELKKHYPQPLESKQDGVDIILFAGQSNMAGRGKAHLAPYVKEGYEFRPVSAPKKLFHLQEPFGKTEDNPTGINDENKKSGSLVSSLVNAYYDCTRRIVVGISASKGGSSILEWQPKSPYCTDILERLQRCENFLHQQNIPIKSRFLVWCQGETDGDHAMSSAEYKMRFTALQNALSEAGIEETFLIQIGNKKDEPKKYQQIIHAQRELAQEKQVVLIANAFEWMDRLDLMKDNYHYTQTGYNLCGDQAGLNLAAYILNEPTL</sequence>
<accession>A0ABS3HA88</accession>
<keyword evidence="4" id="KW-1185">Reference proteome</keyword>
<dbReference type="InterPro" id="IPR036514">
    <property type="entry name" value="SGNH_hydro_sf"/>
</dbReference>
<dbReference type="EMBL" id="JAFLVT010000014">
    <property type="protein sequence ID" value="MBO0449879.1"/>
    <property type="molecule type" value="Genomic_DNA"/>
</dbReference>
<evidence type="ECO:0000259" key="2">
    <source>
        <dbReference type="Pfam" id="PF03629"/>
    </source>
</evidence>
<gene>
    <name evidence="3" type="ORF">JZO76_10045</name>
</gene>
<evidence type="ECO:0000313" key="3">
    <source>
        <dbReference type="EMBL" id="MBO0449879.1"/>
    </source>
</evidence>
<feature type="domain" description="Sialate O-acetylesterase" evidence="2">
    <location>
        <begin position="42"/>
        <end position="270"/>
    </location>
</feature>